<dbReference type="HOGENOM" id="CLU_000445_30_4_9"/>
<reference evidence="10 11" key="1">
    <citation type="journal article" date="2006" name="Extremophiles">
        <title>Characterization of Exiguobacterium isolates from the Siberian permafrost. Description of Exiguobacterium sibiricum sp. nov.</title>
        <authorList>
            <person name="Rodrigues D.F."/>
            <person name="Goris J."/>
            <person name="Vishnivetskaya T."/>
            <person name="Gilichinsky D."/>
            <person name="Thomashow M.F."/>
            <person name="Tiedje J.M."/>
        </authorList>
    </citation>
    <scope>NUCLEOTIDE SEQUENCE [LARGE SCALE GENOMIC DNA]</scope>
    <source>
        <strain evidence="11">DSM 17290 / CIP 109462 / JCM 13490 / 255-15</strain>
    </source>
</reference>
<evidence type="ECO:0000256" key="5">
    <source>
        <dbReference type="ARBA" id="ARBA00023163"/>
    </source>
</evidence>
<evidence type="ECO:0000259" key="9">
    <source>
        <dbReference type="PROSITE" id="PS51755"/>
    </source>
</evidence>
<keyword evidence="11" id="KW-1185">Reference proteome</keyword>
<protein>
    <submittedName>
        <fullName evidence="10">Two component transcriptional regulator, winged helix family</fullName>
    </submittedName>
</protein>
<dbReference type="EMBL" id="CP001022">
    <property type="protein sequence ID" value="ACB59997.1"/>
    <property type="molecule type" value="Genomic_DNA"/>
</dbReference>
<dbReference type="SUPFAM" id="SSF52172">
    <property type="entry name" value="CheY-like"/>
    <property type="match status" value="1"/>
</dbReference>
<dbReference type="PANTHER" id="PTHR48111:SF73">
    <property type="entry name" value="ALKALINE PHOSPHATASE SYNTHESIS TRANSCRIPTIONAL REGULATORY PROTEIN PHOP"/>
    <property type="match status" value="1"/>
</dbReference>
<feature type="domain" description="Response regulatory" evidence="8">
    <location>
        <begin position="3"/>
        <end position="116"/>
    </location>
</feature>
<dbReference type="InterPro" id="IPR001789">
    <property type="entry name" value="Sig_transdc_resp-reg_receiver"/>
</dbReference>
<dbReference type="GO" id="GO:0000976">
    <property type="term" value="F:transcription cis-regulatory region binding"/>
    <property type="evidence" value="ECO:0007669"/>
    <property type="project" value="TreeGrafter"/>
</dbReference>
<evidence type="ECO:0000313" key="10">
    <source>
        <dbReference type="EMBL" id="ACB59997.1"/>
    </source>
</evidence>
<keyword evidence="3" id="KW-0805">Transcription regulation</keyword>
<reference evidence="10 11" key="2">
    <citation type="journal article" date="2008" name="BMC Genomics">
        <title>Architecture of thermal adaptation in an Exiguobacterium sibiricum strain isolated from 3 million year old permafrost: a genome and transcriptome approach.</title>
        <authorList>
            <person name="Rodrigues D.F."/>
            <person name="Ivanova N."/>
            <person name="He Z."/>
            <person name="Huebner M."/>
            <person name="Zhou J."/>
            <person name="Tiedje J.M."/>
        </authorList>
    </citation>
    <scope>NUCLEOTIDE SEQUENCE [LARGE SCALE GENOMIC DNA]</scope>
    <source>
        <strain evidence="11">DSM 17290 / CIP 109462 / JCM 13490 / 255-15</strain>
    </source>
</reference>
<dbReference type="InterPro" id="IPR039420">
    <property type="entry name" value="WalR-like"/>
</dbReference>
<gene>
    <name evidence="10" type="ordered locus">Exig_0515</name>
</gene>
<dbReference type="AlphaFoldDB" id="B1YJG7"/>
<feature type="modified residue" description="4-aspartylphosphate" evidence="6">
    <location>
        <position position="52"/>
    </location>
</feature>
<evidence type="ECO:0000256" key="6">
    <source>
        <dbReference type="PROSITE-ProRule" id="PRU00169"/>
    </source>
</evidence>
<dbReference type="CDD" id="cd17574">
    <property type="entry name" value="REC_OmpR"/>
    <property type="match status" value="1"/>
</dbReference>
<organism evidence="10 11">
    <name type="scientific">Exiguobacterium sibiricum (strain DSM 17290 / CCUG 55495 / CIP 109462 / JCM 13490 / 255-15)</name>
    <dbReference type="NCBI Taxonomy" id="262543"/>
    <lineage>
        <taxon>Bacteria</taxon>
        <taxon>Bacillati</taxon>
        <taxon>Bacillota</taxon>
        <taxon>Bacilli</taxon>
        <taxon>Bacillales</taxon>
        <taxon>Bacillales Family XII. Incertae Sedis</taxon>
        <taxon>Exiguobacterium</taxon>
    </lineage>
</organism>
<dbReference type="CDD" id="cd00383">
    <property type="entry name" value="trans_reg_C"/>
    <property type="match status" value="1"/>
</dbReference>
<name>B1YJG7_EXIS2</name>
<dbReference type="Gene3D" id="3.40.50.2300">
    <property type="match status" value="1"/>
</dbReference>
<feature type="DNA-binding region" description="OmpR/PhoB-type" evidence="7">
    <location>
        <begin position="121"/>
        <end position="221"/>
    </location>
</feature>
<dbReference type="InterPro" id="IPR001867">
    <property type="entry name" value="OmpR/PhoB-type_DNA-bd"/>
</dbReference>
<dbReference type="SMART" id="SM00862">
    <property type="entry name" value="Trans_reg_C"/>
    <property type="match status" value="1"/>
</dbReference>
<sequence length="226" mass="26245">MARILIVDDEQRMLQLMKLYLTPYGHTCHLVDSAEKAIEIVKTVPIDIALLDVMMPEMDGWTLCENIRRIADFPIIMVTARNQMEDVVRGRTVGADDYVAKPIHEGELLGRIELLIGREKREQYTFHGLHYDAKGYDCSFDEQKILLTKTEFQLLGKLLASVNRILSREQLVRSLWSDDQSIEPRTIDSHMRHLREKLRRSGFPIDEYLETVRGVGYRLLEQTKDS</sequence>
<dbReference type="InterPro" id="IPR036388">
    <property type="entry name" value="WH-like_DNA-bd_sf"/>
</dbReference>
<dbReference type="InterPro" id="IPR011006">
    <property type="entry name" value="CheY-like_superfamily"/>
</dbReference>
<keyword evidence="4 7" id="KW-0238">DNA-binding</keyword>
<dbReference type="STRING" id="262543.Exig_0515"/>
<evidence type="ECO:0000256" key="4">
    <source>
        <dbReference type="ARBA" id="ARBA00023125"/>
    </source>
</evidence>
<evidence type="ECO:0000256" key="3">
    <source>
        <dbReference type="ARBA" id="ARBA00023015"/>
    </source>
</evidence>
<evidence type="ECO:0000313" key="11">
    <source>
        <dbReference type="Proteomes" id="UP000001681"/>
    </source>
</evidence>
<keyword evidence="2" id="KW-0902">Two-component regulatory system</keyword>
<dbReference type="PANTHER" id="PTHR48111">
    <property type="entry name" value="REGULATOR OF RPOS"/>
    <property type="match status" value="1"/>
</dbReference>
<dbReference type="KEGG" id="esi:Exig_0515"/>
<dbReference type="SUPFAM" id="SSF46894">
    <property type="entry name" value="C-terminal effector domain of the bipartite response regulators"/>
    <property type="match status" value="1"/>
</dbReference>
<dbReference type="RefSeq" id="WP_012369421.1">
    <property type="nucleotide sequence ID" value="NC_010556.1"/>
</dbReference>
<evidence type="ECO:0000256" key="7">
    <source>
        <dbReference type="PROSITE-ProRule" id="PRU01091"/>
    </source>
</evidence>
<accession>B1YJG7</accession>
<proteinExistence type="predicted"/>
<reference evidence="11" key="3">
    <citation type="submission" date="2008-04" db="EMBL/GenBank/DDBJ databases">
        <title>Complete sequence of chromosome of Exiguobacterium sibiricum 255-15.</title>
        <authorList>
            <consortium name="US DOE Joint Genome Institute"/>
            <person name="Copeland A."/>
            <person name="Lucas S."/>
            <person name="Lapidus A."/>
            <person name="Glavina del Rio T."/>
            <person name="Dalin E."/>
            <person name="Tice H."/>
            <person name="Bruce D."/>
            <person name="Goodwin L."/>
            <person name="Pitluck S."/>
            <person name="Kiss H."/>
            <person name="Chertkov O."/>
            <person name="Monk C."/>
            <person name="Brettin T."/>
            <person name="Detter J.C."/>
            <person name="Han C."/>
            <person name="Kuske C.R."/>
            <person name="Schmutz J."/>
            <person name="Larimer F."/>
            <person name="Land M."/>
            <person name="Hauser L."/>
            <person name="Kyrpides N."/>
            <person name="Mikhailova N."/>
            <person name="Vishnivetskaya T."/>
            <person name="Rodrigues D.F."/>
            <person name="Gilichinsky D."/>
            <person name="Tiedje J."/>
            <person name="Richardson P."/>
        </authorList>
    </citation>
    <scope>NUCLEOTIDE SEQUENCE [LARGE SCALE GENOMIC DNA]</scope>
    <source>
        <strain evidence="11">DSM 17290 / CIP 109462 / JCM 13490 / 255-15</strain>
    </source>
</reference>
<dbReference type="PROSITE" id="PS51755">
    <property type="entry name" value="OMPR_PHOB"/>
    <property type="match status" value="1"/>
</dbReference>
<dbReference type="OrthoDB" id="9790442at2"/>
<dbReference type="SMART" id="SM00448">
    <property type="entry name" value="REC"/>
    <property type="match status" value="1"/>
</dbReference>
<keyword evidence="1 6" id="KW-0597">Phosphoprotein</keyword>
<dbReference type="Gene3D" id="1.10.10.10">
    <property type="entry name" value="Winged helix-like DNA-binding domain superfamily/Winged helix DNA-binding domain"/>
    <property type="match status" value="1"/>
</dbReference>
<evidence type="ECO:0000256" key="1">
    <source>
        <dbReference type="ARBA" id="ARBA00022553"/>
    </source>
</evidence>
<dbReference type="GO" id="GO:0006355">
    <property type="term" value="P:regulation of DNA-templated transcription"/>
    <property type="evidence" value="ECO:0007669"/>
    <property type="project" value="InterPro"/>
</dbReference>
<dbReference type="Pfam" id="PF00486">
    <property type="entry name" value="Trans_reg_C"/>
    <property type="match status" value="1"/>
</dbReference>
<evidence type="ECO:0000259" key="8">
    <source>
        <dbReference type="PROSITE" id="PS50110"/>
    </source>
</evidence>
<dbReference type="GO" id="GO:0000156">
    <property type="term" value="F:phosphorelay response regulator activity"/>
    <property type="evidence" value="ECO:0007669"/>
    <property type="project" value="TreeGrafter"/>
</dbReference>
<dbReference type="PROSITE" id="PS50110">
    <property type="entry name" value="RESPONSE_REGULATORY"/>
    <property type="match status" value="1"/>
</dbReference>
<dbReference type="eggNOG" id="COG0745">
    <property type="taxonomic scope" value="Bacteria"/>
</dbReference>
<dbReference type="InterPro" id="IPR016032">
    <property type="entry name" value="Sig_transdc_resp-reg_C-effctor"/>
</dbReference>
<dbReference type="Proteomes" id="UP000001681">
    <property type="component" value="Chromosome"/>
</dbReference>
<dbReference type="Pfam" id="PF00072">
    <property type="entry name" value="Response_reg"/>
    <property type="match status" value="1"/>
</dbReference>
<feature type="domain" description="OmpR/PhoB-type" evidence="9">
    <location>
        <begin position="121"/>
        <end position="221"/>
    </location>
</feature>
<dbReference type="GO" id="GO:0032993">
    <property type="term" value="C:protein-DNA complex"/>
    <property type="evidence" value="ECO:0007669"/>
    <property type="project" value="TreeGrafter"/>
</dbReference>
<evidence type="ECO:0000256" key="2">
    <source>
        <dbReference type="ARBA" id="ARBA00023012"/>
    </source>
</evidence>
<keyword evidence="5" id="KW-0804">Transcription</keyword>
<dbReference type="GO" id="GO:0005829">
    <property type="term" value="C:cytosol"/>
    <property type="evidence" value="ECO:0007669"/>
    <property type="project" value="TreeGrafter"/>
</dbReference>